<name>A0A8K0WMJ2_9HYPO</name>
<sequence length="513" mass="58101">MASLSYVDAATPPACGSFVRYDIPDLLSSILEPAEPTEGLLQVERLVQLLLLSNHIEQAYGLLCVLHEHYTAILTSTTDLDASLQIWGRPLANFWVSHPTYTVPGRPIRTGDEVSARGQGLARAQWHEYRECTRTGWMLEHCNLPEPDDPHTWRETDDSPMIAMCARLLAKDKTPGQYPGEEALRESLAAAKKLYAQPQVPITEWQFKRDGRRHSYLLYRRLVVELCIRLGEFEAAADMLSLGLTLDGFNYCNGGDLDRYLYLPGIYHVLPLLAKRKTEGNPFYIEEQDASAMVEEIAATLQLRAQQGRQWSLAPEKVGWRELLDRLARGAWVVNRKGYELEGLTCAEEILHPPATEEEIREAEVKFGELPIDFKDMVRVANGFKGGWHFLSGGIAGIGDMELAGEDGYMYMFRFPDADHDVCSKLILLTPATECDGFMHMMVSPEVWRHTSYSGDAFKDGEYPYWHYASWIGGVETVWHTFRDWVAAEVENVESMVKRGETVEDGWDDLQCV</sequence>
<dbReference type="SMART" id="SM00860">
    <property type="entry name" value="SMI1_KNR4"/>
    <property type="match status" value="1"/>
</dbReference>
<gene>
    <name evidence="2" type="ORF">B0I35DRAFT_439831</name>
</gene>
<dbReference type="InterPro" id="IPR018958">
    <property type="entry name" value="Knr4/Smi1-like_dom"/>
</dbReference>
<keyword evidence="3" id="KW-1185">Reference proteome</keyword>
<evidence type="ECO:0000313" key="3">
    <source>
        <dbReference type="Proteomes" id="UP000813444"/>
    </source>
</evidence>
<accession>A0A8K0WMJ2</accession>
<dbReference type="Gene3D" id="3.40.1580.10">
    <property type="entry name" value="SMI1/KNR4-like"/>
    <property type="match status" value="1"/>
</dbReference>
<dbReference type="InterPro" id="IPR037883">
    <property type="entry name" value="Knr4/Smi1-like_sf"/>
</dbReference>
<dbReference type="AlphaFoldDB" id="A0A8K0WMJ2"/>
<comment type="caution">
    <text evidence="2">The sequence shown here is derived from an EMBL/GenBank/DDBJ whole genome shotgun (WGS) entry which is preliminary data.</text>
</comment>
<organism evidence="2 3">
    <name type="scientific">Stachybotrys elegans</name>
    <dbReference type="NCBI Taxonomy" id="80388"/>
    <lineage>
        <taxon>Eukaryota</taxon>
        <taxon>Fungi</taxon>
        <taxon>Dikarya</taxon>
        <taxon>Ascomycota</taxon>
        <taxon>Pezizomycotina</taxon>
        <taxon>Sordariomycetes</taxon>
        <taxon>Hypocreomycetidae</taxon>
        <taxon>Hypocreales</taxon>
        <taxon>Stachybotryaceae</taxon>
        <taxon>Stachybotrys</taxon>
    </lineage>
</organism>
<reference evidence="2" key="1">
    <citation type="journal article" date="2021" name="Nat. Commun.">
        <title>Genetic determinants of endophytism in the Arabidopsis root mycobiome.</title>
        <authorList>
            <person name="Mesny F."/>
            <person name="Miyauchi S."/>
            <person name="Thiergart T."/>
            <person name="Pickel B."/>
            <person name="Atanasova L."/>
            <person name="Karlsson M."/>
            <person name="Huettel B."/>
            <person name="Barry K.W."/>
            <person name="Haridas S."/>
            <person name="Chen C."/>
            <person name="Bauer D."/>
            <person name="Andreopoulos W."/>
            <person name="Pangilinan J."/>
            <person name="LaButti K."/>
            <person name="Riley R."/>
            <person name="Lipzen A."/>
            <person name="Clum A."/>
            <person name="Drula E."/>
            <person name="Henrissat B."/>
            <person name="Kohler A."/>
            <person name="Grigoriev I.V."/>
            <person name="Martin F.M."/>
            <person name="Hacquard S."/>
        </authorList>
    </citation>
    <scope>NUCLEOTIDE SEQUENCE</scope>
    <source>
        <strain evidence="2">MPI-CAGE-CH-0235</strain>
    </source>
</reference>
<feature type="domain" description="Knr4/Smi1-like" evidence="1">
    <location>
        <begin position="354"/>
        <end position="488"/>
    </location>
</feature>
<dbReference type="OrthoDB" id="2788868at2759"/>
<dbReference type="Proteomes" id="UP000813444">
    <property type="component" value="Unassembled WGS sequence"/>
</dbReference>
<proteinExistence type="predicted"/>
<protein>
    <recommendedName>
        <fullName evidence="1">Knr4/Smi1-like domain-containing protein</fullName>
    </recommendedName>
</protein>
<dbReference type="SUPFAM" id="SSF160631">
    <property type="entry name" value="SMI1/KNR4-like"/>
    <property type="match status" value="1"/>
</dbReference>
<dbReference type="EMBL" id="JAGPNK010000012">
    <property type="protein sequence ID" value="KAH7310877.1"/>
    <property type="molecule type" value="Genomic_DNA"/>
</dbReference>
<evidence type="ECO:0000259" key="1">
    <source>
        <dbReference type="SMART" id="SM00860"/>
    </source>
</evidence>
<evidence type="ECO:0000313" key="2">
    <source>
        <dbReference type="EMBL" id="KAH7310877.1"/>
    </source>
</evidence>